<dbReference type="InterPro" id="IPR001046">
    <property type="entry name" value="NRAMP_fam"/>
</dbReference>
<keyword evidence="3 5" id="KW-1133">Transmembrane helix</keyword>
<dbReference type="RefSeq" id="WP_237380888.1">
    <property type="nucleotide sequence ID" value="NZ_CP071793.1"/>
</dbReference>
<dbReference type="Proteomes" id="UP000663929">
    <property type="component" value="Chromosome"/>
</dbReference>
<dbReference type="AlphaFoldDB" id="A0A8A4TPD4"/>
<comment type="subcellular location">
    <subcellularLocation>
        <location evidence="1">Membrane</location>
        <topology evidence="1">Multi-pass membrane protein</topology>
    </subcellularLocation>
</comment>
<evidence type="ECO:0000256" key="4">
    <source>
        <dbReference type="ARBA" id="ARBA00023136"/>
    </source>
</evidence>
<evidence type="ECO:0000256" key="3">
    <source>
        <dbReference type="ARBA" id="ARBA00022989"/>
    </source>
</evidence>
<gene>
    <name evidence="6" type="ORF">J3U87_00035</name>
</gene>
<dbReference type="PANTHER" id="PTHR11706">
    <property type="entry name" value="SOLUTE CARRIER PROTEIN FAMILY 11 MEMBER"/>
    <property type="match status" value="1"/>
</dbReference>
<evidence type="ECO:0000256" key="5">
    <source>
        <dbReference type="SAM" id="Phobius"/>
    </source>
</evidence>
<dbReference type="GO" id="GO:0005886">
    <property type="term" value="C:plasma membrane"/>
    <property type="evidence" value="ECO:0007669"/>
    <property type="project" value="TreeGrafter"/>
</dbReference>
<feature type="transmembrane region" description="Helical" evidence="5">
    <location>
        <begin position="318"/>
        <end position="336"/>
    </location>
</feature>
<feature type="transmembrane region" description="Helical" evidence="5">
    <location>
        <begin position="273"/>
        <end position="298"/>
    </location>
</feature>
<organism evidence="6 7">
    <name type="scientific">Sulfidibacter corallicola</name>
    <dbReference type="NCBI Taxonomy" id="2818388"/>
    <lineage>
        <taxon>Bacteria</taxon>
        <taxon>Pseudomonadati</taxon>
        <taxon>Acidobacteriota</taxon>
        <taxon>Holophagae</taxon>
        <taxon>Acanthopleuribacterales</taxon>
        <taxon>Acanthopleuribacteraceae</taxon>
        <taxon>Sulfidibacter</taxon>
    </lineage>
</organism>
<feature type="transmembrane region" description="Helical" evidence="5">
    <location>
        <begin position="33"/>
        <end position="54"/>
    </location>
</feature>
<dbReference type="Pfam" id="PF01566">
    <property type="entry name" value="Nramp"/>
    <property type="match status" value="1"/>
</dbReference>
<proteinExistence type="predicted"/>
<protein>
    <submittedName>
        <fullName evidence="6">Nramp family divalent metal transporter</fullName>
    </submittedName>
</protein>
<dbReference type="PANTHER" id="PTHR11706:SF3">
    <property type="entry name" value="METAL ION TRANSPORT PROTEIN"/>
    <property type="match status" value="1"/>
</dbReference>
<dbReference type="KEGG" id="scor:J3U87_00035"/>
<dbReference type="GO" id="GO:0015086">
    <property type="term" value="F:cadmium ion transmembrane transporter activity"/>
    <property type="evidence" value="ECO:0007669"/>
    <property type="project" value="TreeGrafter"/>
</dbReference>
<sequence>MSTDKKSALLGPGLILAATGVGAGDLIAASVTGARYGTVLLWSAVVGALVKFVLNEGLARRQLRRGDSFLHDLCTTCPRWITWYFGAYLVLWSFVVAGALAAACGLAAHALVPAVPVWAWGIVHAVVAWVLVWFGRYTLFENIMKWFVGMMVLVVLACAVLTFPGFGPLLSGLLTPRLPSGSIAFVLGVMGGVGGSVTMLSHGYWMREKGWRKTDDLGPARMDLAVAYGLTGLFGVAVMIVSAGVQPEVMSGGQMVVGVGEHLGRATGETARWVFLLGFWGAVFSSMLGVWQGVPYLFADFQGHLAQTPRRPEPTDKAYRAFLSFMAFPPLVLLFVQKPVWIVMLYAVTGALFLPFLAAVLLFLNNRRKEMGPFANGKVANVAAALVLVFFVTLSVLELIRRFSG</sequence>
<feature type="transmembrane region" description="Helical" evidence="5">
    <location>
        <begin position="379"/>
        <end position="400"/>
    </location>
</feature>
<feature type="transmembrane region" description="Helical" evidence="5">
    <location>
        <begin position="89"/>
        <end position="111"/>
    </location>
</feature>
<feature type="transmembrane region" description="Helical" evidence="5">
    <location>
        <begin position="225"/>
        <end position="245"/>
    </location>
</feature>
<evidence type="ECO:0000313" key="6">
    <source>
        <dbReference type="EMBL" id="QTD50828.1"/>
    </source>
</evidence>
<name>A0A8A4TPD4_SULCO</name>
<feature type="transmembrane region" description="Helical" evidence="5">
    <location>
        <begin position="183"/>
        <end position="205"/>
    </location>
</feature>
<keyword evidence="7" id="KW-1185">Reference proteome</keyword>
<dbReference type="GO" id="GO:0005384">
    <property type="term" value="F:manganese ion transmembrane transporter activity"/>
    <property type="evidence" value="ECO:0007669"/>
    <property type="project" value="TreeGrafter"/>
</dbReference>
<keyword evidence="2 5" id="KW-0812">Transmembrane</keyword>
<feature type="transmembrane region" description="Helical" evidence="5">
    <location>
        <begin position="146"/>
        <end position="163"/>
    </location>
</feature>
<evidence type="ECO:0000256" key="1">
    <source>
        <dbReference type="ARBA" id="ARBA00004141"/>
    </source>
</evidence>
<evidence type="ECO:0000256" key="2">
    <source>
        <dbReference type="ARBA" id="ARBA00022692"/>
    </source>
</evidence>
<dbReference type="GO" id="GO:0034755">
    <property type="term" value="P:iron ion transmembrane transport"/>
    <property type="evidence" value="ECO:0007669"/>
    <property type="project" value="TreeGrafter"/>
</dbReference>
<reference evidence="6" key="1">
    <citation type="submission" date="2021-03" db="EMBL/GenBank/DDBJ databases">
        <title>Acanthopleuribacteraceae sp. M133.</title>
        <authorList>
            <person name="Wang G."/>
        </authorList>
    </citation>
    <scope>NUCLEOTIDE SEQUENCE</scope>
    <source>
        <strain evidence="6">M133</strain>
    </source>
</reference>
<feature type="transmembrane region" description="Helical" evidence="5">
    <location>
        <begin position="342"/>
        <end position="364"/>
    </location>
</feature>
<evidence type="ECO:0000313" key="7">
    <source>
        <dbReference type="Proteomes" id="UP000663929"/>
    </source>
</evidence>
<keyword evidence="4 5" id="KW-0472">Membrane</keyword>
<dbReference type="NCBIfam" id="NF037982">
    <property type="entry name" value="Nramp_1"/>
    <property type="match status" value="2"/>
</dbReference>
<dbReference type="EMBL" id="CP071793">
    <property type="protein sequence ID" value="QTD50828.1"/>
    <property type="molecule type" value="Genomic_DNA"/>
</dbReference>
<feature type="transmembrane region" description="Helical" evidence="5">
    <location>
        <begin position="117"/>
        <end position="134"/>
    </location>
</feature>
<accession>A0A8A4TPD4</accession>